<dbReference type="AlphaFoldDB" id="A0AAV5I2T8"/>
<dbReference type="Proteomes" id="UP001054252">
    <property type="component" value="Unassembled WGS sequence"/>
</dbReference>
<comment type="caution">
    <text evidence="1">The sequence shown here is derived from an EMBL/GenBank/DDBJ whole genome shotgun (WGS) entry which is preliminary data.</text>
</comment>
<dbReference type="EMBL" id="BPVZ01000009">
    <property type="protein sequence ID" value="GKU95423.1"/>
    <property type="molecule type" value="Genomic_DNA"/>
</dbReference>
<reference evidence="1 2" key="1">
    <citation type="journal article" date="2021" name="Commun. Biol.">
        <title>The genome of Shorea leprosula (Dipterocarpaceae) highlights the ecological relevance of drought in aseasonal tropical rainforests.</title>
        <authorList>
            <person name="Ng K.K.S."/>
            <person name="Kobayashi M.J."/>
            <person name="Fawcett J.A."/>
            <person name="Hatakeyama M."/>
            <person name="Paape T."/>
            <person name="Ng C.H."/>
            <person name="Ang C.C."/>
            <person name="Tnah L.H."/>
            <person name="Lee C.T."/>
            <person name="Nishiyama T."/>
            <person name="Sese J."/>
            <person name="O'Brien M.J."/>
            <person name="Copetti D."/>
            <person name="Mohd Noor M.I."/>
            <person name="Ong R.C."/>
            <person name="Putra M."/>
            <person name="Sireger I.Z."/>
            <person name="Indrioko S."/>
            <person name="Kosugi Y."/>
            <person name="Izuno A."/>
            <person name="Isagi Y."/>
            <person name="Lee S.L."/>
            <person name="Shimizu K.K."/>
        </authorList>
    </citation>
    <scope>NUCLEOTIDE SEQUENCE [LARGE SCALE GENOMIC DNA]</scope>
    <source>
        <strain evidence="1">214</strain>
    </source>
</reference>
<evidence type="ECO:0000313" key="1">
    <source>
        <dbReference type="EMBL" id="GKU95423.1"/>
    </source>
</evidence>
<protein>
    <submittedName>
        <fullName evidence="1">Uncharacterized protein</fullName>
    </submittedName>
</protein>
<evidence type="ECO:0000313" key="2">
    <source>
        <dbReference type="Proteomes" id="UP001054252"/>
    </source>
</evidence>
<organism evidence="1 2">
    <name type="scientific">Rubroshorea leprosula</name>
    <dbReference type="NCBI Taxonomy" id="152421"/>
    <lineage>
        <taxon>Eukaryota</taxon>
        <taxon>Viridiplantae</taxon>
        <taxon>Streptophyta</taxon>
        <taxon>Embryophyta</taxon>
        <taxon>Tracheophyta</taxon>
        <taxon>Spermatophyta</taxon>
        <taxon>Magnoliopsida</taxon>
        <taxon>eudicotyledons</taxon>
        <taxon>Gunneridae</taxon>
        <taxon>Pentapetalae</taxon>
        <taxon>rosids</taxon>
        <taxon>malvids</taxon>
        <taxon>Malvales</taxon>
        <taxon>Dipterocarpaceae</taxon>
        <taxon>Rubroshorea</taxon>
    </lineage>
</organism>
<sequence length="57" mass="6522">MLYIMLMMNVHTPLWEEEQSIAVQGRIRQGNGQMEMVDINGGAGVWTHIRGINRQLP</sequence>
<gene>
    <name evidence="1" type="ORF">SLEP1_g8788</name>
</gene>
<proteinExistence type="predicted"/>
<accession>A0AAV5I2T8</accession>
<keyword evidence="2" id="KW-1185">Reference proteome</keyword>
<name>A0AAV5I2T8_9ROSI</name>